<keyword evidence="4" id="KW-1185">Reference proteome</keyword>
<gene>
    <name evidence="2" type="ORF">ZHAS_00013687</name>
</gene>
<dbReference type="Proteomes" id="UP000030765">
    <property type="component" value="Unassembled WGS sequence"/>
</dbReference>
<evidence type="ECO:0000313" key="3">
    <source>
        <dbReference type="EnsemblMetazoa" id="ASIC013687-PA"/>
    </source>
</evidence>
<protein>
    <submittedName>
        <fullName evidence="2 3">ER degradation-enhancing alpha-mannosidase-like 1</fullName>
    </submittedName>
</protein>
<accession>A0A084W685</accession>
<evidence type="ECO:0000256" key="1">
    <source>
        <dbReference type="SAM" id="MobiDB-lite"/>
    </source>
</evidence>
<name>A0A084W685_ANOSI</name>
<dbReference type="EMBL" id="KE525307">
    <property type="protein sequence ID" value="KFB45729.1"/>
    <property type="molecule type" value="Genomic_DNA"/>
</dbReference>
<dbReference type="EnsemblMetazoa" id="ASIC013687-RA">
    <property type="protein sequence ID" value="ASIC013687-PA"/>
    <property type="gene ID" value="ASIC013687"/>
</dbReference>
<dbReference type="AlphaFoldDB" id="A0A084W685"/>
<evidence type="ECO:0000313" key="2">
    <source>
        <dbReference type="EMBL" id="KFB45729.1"/>
    </source>
</evidence>
<organism evidence="2">
    <name type="scientific">Anopheles sinensis</name>
    <name type="common">Mosquito</name>
    <dbReference type="NCBI Taxonomy" id="74873"/>
    <lineage>
        <taxon>Eukaryota</taxon>
        <taxon>Metazoa</taxon>
        <taxon>Ecdysozoa</taxon>
        <taxon>Arthropoda</taxon>
        <taxon>Hexapoda</taxon>
        <taxon>Insecta</taxon>
        <taxon>Pterygota</taxon>
        <taxon>Neoptera</taxon>
        <taxon>Endopterygota</taxon>
        <taxon>Diptera</taxon>
        <taxon>Nematocera</taxon>
        <taxon>Culicoidea</taxon>
        <taxon>Culicidae</taxon>
        <taxon>Anophelinae</taxon>
        <taxon>Anopheles</taxon>
    </lineage>
</organism>
<sequence>MKRKSAGNASTVDPTKRKSGFSSFPFPERLGPPGAALPGGLISHVLQCHSTPICA</sequence>
<dbReference type="EMBL" id="ATLV01020760">
    <property type="status" value="NOT_ANNOTATED_CDS"/>
    <property type="molecule type" value="Genomic_DNA"/>
</dbReference>
<proteinExistence type="predicted"/>
<reference evidence="3" key="2">
    <citation type="submission" date="2020-05" db="UniProtKB">
        <authorList>
            <consortium name="EnsemblMetazoa"/>
        </authorList>
    </citation>
    <scope>IDENTIFICATION</scope>
</reference>
<reference evidence="2 4" key="1">
    <citation type="journal article" date="2014" name="BMC Genomics">
        <title>Genome sequence of Anopheles sinensis provides insight into genetics basis of mosquito competence for malaria parasites.</title>
        <authorList>
            <person name="Zhou D."/>
            <person name="Zhang D."/>
            <person name="Ding G."/>
            <person name="Shi L."/>
            <person name="Hou Q."/>
            <person name="Ye Y."/>
            <person name="Xu Y."/>
            <person name="Zhou H."/>
            <person name="Xiong C."/>
            <person name="Li S."/>
            <person name="Yu J."/>
            <person name="Hong S."/>
            <person name="Yu X."/>
            <person name="Zou P."/>
            <person name="Chen C."/>
            <person name="Chang X."/>
            <person name="Wang W."/>
            <person name="Lv Y."/>
            <person name="Sun Y."/>
            <person name="Ma L."/>
            <person name="Shen B."/>
            <person name="Zhu C."/>
        </authorList>
    </citation>
    <scope>NUCLEOTIDE SEQUENCE [LARGE SCALE GENOMIC DNA]</scope>
</reference>
<evidence type="ECO:0000313" key="4">
    <source>
        <dbReference type="Proteomes" id="UP000030765"/>
    </source>
</evidence>
<feature type="region of interest" description="Disordered" evidence="1">
    <location>
        <begin position="1"/>
        <end position="29"/>
    </location>
</feature>
<dbReference type="VEuPathDB" id="VectorBase:ASIC013687"/>